<evidence type="ECO:0000313" key="2">
    <source>
        <dbReference type="EMBL" id="ADE53152.1"/>
    </source>
</evidence>
<dbReference type="RefSeq" id="WP_013041878.1">
    <property type="nucleotide sequence ID" value="NC_014008.1"/>
</dbReference>
<evidence type="ECO:0000313" key="3">
    <source>
        <dbReference type="Proteomes" id="UP000000925"/>
    </source>
</evidence>
<reference evidence="2 3" key="1">
    <citation type="journal article" date="2010" name="Stand. Genomic Sci.">
        <title>Complete genome sequence of Coraliomargarita akajimensis type strain (04OKA010-24).</title>
        <authorList>
            <person name="Mavromatis K."/>
            <person name="Abt B."/>
            <person name="Brambilla E."/>
            <person name="Lapidus A."/>
            <person name="Copeland A."/>
            <person name="Deshpande S."/>
            <person name="Nolan M."/>
            <person name="Lucas S."/>
            <person name="Tice H."/>
            <person name="Cheng J.F."/>
            <person name="Han C."/>
            <person name="Detter J.C."/>
            <person name="Woyke T."/>
            <person name="Goodwin L."/>
            <person name="Pitluck S."/>
            <person name="Held B."/>
            <person name="Brettin T."/>
            <person name="Tapia R."/>
            <person name="Ivanova N."/>
            <person name="Mikhailova N."/>
            <person name="Pati A."/>
            <person name="Liolios K."/>
            <person name="Chen A."/>
            <person name="Palaniappan K."/>
            <person name="Land M."/>
            <person name="Hauser L."/>
            <person name="Chang Y.J."/>
            <person name="Jeffries C.D."/>
            <person name="Rohde M."/>
            <person name="Goker M."/>
            <person name="Bristow J."/>
            <person name="Eisen J.A."/>
            <person name="Markowitz V."/>
            <person name="Hugenholtz P."/>
            <person name="Klenk H.P."/>
            <person name="Kyrpides N.C."/>
        </authorList>
    </citation>
    <scope>NUCLEOTIDE SEQUENCE [LARGE SCALE GENOMIC DNA]</scope>
    <source>
        <strain evidence="3">DSM 45221 / IAM 15411 / JCM 23193 / KCTC 12865</strain>
    </source>
</reference>
<name>D5EL50_CORAD</name>
<accession>D5EL50</accession>
<keyword evidence="3" id="KW-1185">Reference proteome</keyword>
<proteinExistence type="predicted"/>
<evidence type="ECO:0000256" key="1">
    <source>
        <dbReference type="SAM" id="MobiDB-lite"/>
    </source>
</evidence>
<sequence>MSSPKHIQAQPQPNGDGYQIIYQTRQGRKVHHFPGAKQTEEPSPHAAGSYHNPEHHHQLMDRVEDYLRSET</sequence>
<protein>
    <submittedName>
        <fullName evidence="2">Uncharacterized protein</fullName>
    </submittedName>
</protein>
<dbReference type="Proteomes" id="UP000000925">
    <property type="component" value="Chromosome"/>
</dbReference>
<gene>
    <name evidence="2" type="ordered locus">Caka_0123</name>
</gene>
<dbReference type="STRING" id="583355.Caka_0123"/>
<dbReference type="AlphaFoldDB" id="D5EL50"/>
<feature type="region of interest" description="Disordered" evidence="1">
    <location>
        <begin position="26"/>
        <end position="56"/>
    </location>
</feature>
<dbReference type="HOGENOM" id="CLU_2733123_0_0_0"/>
<dbReference type="EMBL" id="CP001998">
    <property type="protein sequence ID" value="ADE53152.1"/>
    <property type="molecule type" value="Genomic_DNA"/>
</dbReference>
<dbReference type="KEGG" id="caa:Caka_0123"/>
<organism evidence="2 3">
    <name type="scientific">Coraliomargarita akajimensis (strain DSM 45221 / IAM 15411 / JCM 23193 / KCTC 12865 / 04OKA010-24)</name>
    <dbReference type="NCBI Taxonomy" id="583355"/>
    <lineage>
        <taxon>Bacteria</taxon>
        <taxon>Pseudomonadati</taxon>
        <taxon>Verrucomicrobiota</taxon>
        <taxon>Opitutia</taxon>
        <taxon>Puniceicoccales</taxon>
        <taxon>Coraliomargaritaceae</taxon>
        <taxon>Coraliomargarita</taxon>
    </lineage>
</organism>
<dbReference type="OrthoDB" id="9885031at2"/>